<keyword evidence="2" id="KW-0378">Hydrolase</keyword>
<dbReference type="GO" id="GO:0004029">
    <property type="term" value="F:aldehyde dehydrogenase (NAD+) activity"/>
    <property type="evidence" value="ECO:0007669"/>
    <property type="project" value="TreeGrafter"/>
</dbReference>
<keyword evidence="3" id="KW-1185">Reference proteome</keyword>
<gene>
    <name evidence="2" type="ORF">A6A20_06765</name>
</gene>
<dbReference type="Pfam" id="PF01370">
    <property type="entry name" value="Epimerase"/>
    <property type="match status" value="1"/>
</dbReference>
<accession>A0A9X4PBQ1</accession>
<dbReference type="RefSeq" id="WP_279572741.1">
    <property type="nucleotide sequence ID" value="NZ_LWID01000001.1"/>
</dbReference>
<dbReference type="EMBL" id="LWID01000001">
    <property type="protein sequence ID" value="MDG6895327.1"/>
    <property type="molecule type" value="Genomic_DNA"/>
</dbReference>
<dbReference type="InterPro" id="IPR001509">
    <property type="entry name" value="Epimerase_deHydtase"/>
</dbReference>
<feature type="domain" description="NAD-dependent epimerase/dehydratase" evidence="1">
    <location>
        <begin position="5"/>
        <end position="181"/>
    </location>
</feature>
<dbReference type="PANTHER" id="PTHR48079:SF6">
    <property type="entry name" value="NAD(P)-BINDING DOMAIN-CONTAINING PROTEIN-RELATED"/>
    <property type="match status" value="1"/>
</dbReference>
<dbReference type="InterPro" id="IPR051783">
    <property type="entry name" value="NAD(P)-dependent_oxidoreduct"/>
</dbReference>
<reference evidence="2" key="1">
    <citation type="submission" date="2016-03" db="EMBL/GenBank/DDBJ databases">
        <title>Co-evolution between Pasteurellaceae and their hosts.</title>
        <authorList>
            <person name="Hansen M.J."/>
            <person name="Bojesen A.M."/>
            <person name="Planet P."/>
        </authorList>
    </citation>
    <scope>NUCLEOTIDE SEQUENCE</scope>
    <source>
        <strain evidence="2">146/S8/89</strain>
    </source>
</reference>
<dbReference type="Gene3D" id="3.40.50.720">
    <property type="entry name" value="NAD(P)-binding Rossmann-like Domain"/>
    <property type="match status" value="1"/>
</dbReference>
<proteinExistence type="predicted"/>
<evidence type="ECO:0000259" key="1">
    <source>
        <dbReference type="Pfam" id="PF01370"/>
    </source>
</evidence>
<dbReference type="Proteomes" id="UP001155500">
    <property type="component" value="Unassembled WGS sequence"/>
</dbReference>
<evidence type="ECO:0000313" key="3">
    <source>
        <dbReference type="Proteomes" id="UP001155500"/>
    </source>
</evidence>
<dbReference type="InterPro" id="IPR036291">
    <property type="entry name" value="NAD(P)-bd_dom_sf"/>
</dbReference>
<comment type="caution">
    <text evidence="2">The sequence shown here is derived from an EMBL/GenBank/DDBJ whole genome shotgun (WGS) entry which is preliminary data.</text>
</comment>
<dbReference type="GO" id="GO:0005737">
    <property type="term" value="C:cytoplasm"/>
    <property type="evidence" value="ECO:0007669"/>
    <property type="project" value="TreeGrafter"/>
</dbReference>
<dbReference type="GO" id="GO:0016787">
    <property type="term" value="F:hydrolase activity"/>
    <property type="evidence" value="ECO:0007669"/>
    <property type="project" value="UniProtKB-KW"/>
</dbReference>
<evidence type="ECO:0000313" key="2">
    <source>
        <dbReference type="EMBL" id="MDG6895327.1"/>
    </source>
</evidence>
<protein>
    <submittedName>
        <fullName evidence="2">Carbon-nitrogen hydrolase</fullName>
    </submittedName>
</protein>
<name>A0A9X4PBQ1_9PAST</name>
<dbReference type="AlphaFoldDB" id="A0A9X4PBQ1"/>
<sequence length="241" mass="25919">MNKTIFVAGASGVIGKPLCAMLLAEGWTVYGTTRSQAKAEILAQMGVKPVILDIFDRDAVINAIVAAKPTVISHQLTDLPDGLAADQMEQALVRNARIREEGTANLVAAAEQAGVETFIAQSIAFVYEPSEQVLTEQSPLLNFADPVYGETARAVHSLEQQTLNGNFVGIVLRNGLLYGKDTGFEQPFVGMPSVNVDAAVNAAFLAVKQTQSAIFNITDDSEMISNQKAKTELAWSPDFRF</sequence>
<dbReference type="SUPFAM" id="SSF51735">
    <property type="entry name" value="NAD(P)-binding Rossmann-fold domains"/>
    <property type="match status" value="1"/>
</dbReference>
<dbReference type="PANTHER" id="PTHR48079">
    <property type="entry name" value="PROTEIN YEEZ"/>
    <property type="match status" value="1"/>
</dbReference>
<organism evidence="2 3">
    <name type="scientific">Volucribacter amazonae</name>
    <dbReference type="NCBI Taxonomy" id="256731"/>
    <lineage>
        <taxon>Bacteria</taxon>
        <taxon>Pseudomonadati</taxon>
        <taxon>Pseudomonadota</taxon>
        <taxon>Gammaproteobacteria</taxon>
        <taxon>Pasteurellales</taxon>
        <taxon>Pasteurellaceae</taxon>
        <taxon>Volucribacter</taxon>
    </lineage>
</organism>